<evidence type="ECO:0008006" key="6">
    <source>
        <dbReference type="Google" id="ProtNLM"/>
    </source>
</evidence>
<keyword evidence="1" id="KW-0677">Repeat</keyword>
<dbReference type="Proteomes" id="UP000245429">
    <property type="component" value="Chromosome"/>
</dbReference>
<dbReference type="Gene3D" id="1.25.40.10">
    <property type="entry name" value="Tetratricopeptide repeat domain"/>
    <property type="match status" value="2"/>
</dbReference>
<gene>
    <name evidence="4" type="ORF">DI487_04825</name>
</gene>
<protein>
    <recommendedName>
        <fullName evidence="6">Tetratricopeptide repeat protein</fullName>
    </recommendedName>
</protein>
<keyword evidence="3" id="KW-0732">Signal</keyword>
<dbReference type="RefSeq" id="WP_109568657.1">
    <property type="nucleotide sequence ID" value="NZ_CP029463.1"/>
</dbReference>
<keyword evidence="5" id="KW-1185">Reference proteome</keyword>
<dbReference type="EMBL" id="CP029463">
    <property type="protein sequence ID" value="AWM13254.1"/>
    <property type="molecule type" value="Genomic_DNA"/>
</dbReference>
<feature type="chain" id="PRO_5015852688" description="Tetratricopeptide repeat protein" evidence="3">
    <location>
        <begin position="19"/>
        <end position="237"/>
    </location>
</feature>
<name>A0A2U8QTT4_9FLAO</name>
<dbReference type="KEGG" id="fse:DI487_04825"/>
<evidence type="ECO:0000256" key="3">
    <source>
        <dbReference type="SAM" id="SignalP"/>
    </source>
</evidence>
<dbReference type="SMART" id="SM00028">
    <property type="entry name" value="TPR"/>
    <property type="match status" value="4"/>
</dbReference>
<keyword evidence="2" id="KW-0802">TPR repeat</keyword>
<dbReference type="PANTHER" id="PTHR44943:SF4">
    <property type="entry name" value="TPR REPEAT-CONTAINING PROTEIN MJ0798"/>
    <property type="match status" value="1"/>
</dbReference>
<dbReference type="OrthoDB" id="9778366at2"/>
<dbReference type="SUPFAM" id="SSF48452">
    <property type="entry name" value="TPR-like"/>
    <property type="match status" value="1"/>
</dbReference>
<dbReference type="Pfam" id="PF13181">
    <property type="entry name" value="TPR_8"/>
    <property type="match status" value="1"/>
</dbReference>
<sequence>MKKIIFVLALCYSLIANSQNQTKNYYFDLGEEFLSKRDYVNALNNFDLAIKSKSFSKENQNLNYPLTNSKLYYFKGFTLFKTNRYAEALEYYNLSISSMNTKEYYWNQALQERALLKCQLNHFDSAIEDLNTIINNYNDSKANYGLQIFLKLNKPAEISRAYCLRAFAKIKINQFKAAYEDVDLALSYNHENSEAYLYGGLCMLNTGEKDKGCLKLIIAESLGNQEVNPIFEKYCTN</sequence>
<evidence type="ECO:0000256" key="1">
    <source>
        <dbReference type="ARBA" id="ARBA00022737"/>
    </source>
</evidence>
<evidence type="ECO:0000256" key="2">
    <source>
        <dbReference type="ARBA" id="ARBA00022803"/>
    </source>
</evidence>
<dbReference type="InterPro" id="IPR051685">
    <property type="entry name" value="Ycf3/AcsC/BcsC/TPR_MFPF"/>
</dbReference>
<dbReference type="PANTHER" id="PTHR44943">
    <property type="entry name" value="CELLULOSE SYNTHASE OPERON PROTEIN C"/>
    <property type="match status" value="1"/>
</dbReference>
<feature type="signal peptide" evidence="3">
    <location>
        <begin position="1"/>
        <end position="18"/>
    </location>
</feature>
<dbReference type="InterPro" id="IPR019734">
    <property type="entry name" value="TPR_rpt"/>
</dbReference>
<reference evidence="4 5" key="1">
    <citation type="submission" date="2018-05" db="EMBL/GenBank/DDBJ databases">
        <title>Flavobacterium sp. MEBiC07310.</title>
        <authorList>
            <person name="Baek K."/>
        </authorList>
    </citation>
    <scope>NUCLEOTIDE SEQUENCE [LARGE SCALE GENOMIC DNA]</scope>
    <source>
        <strain evidence="4 5">MEBiC07310</strain>
    </source>
</reference>
<evidence type="ECO:0000313" key="5">
    <source>
        <dbReference type="Proteomes" id="UP000245429"/>
    </source>
</evidence>
<dbReference type="InterPro" id="IPR011990">
    <property type="entry name" value="TPR-like_helical_dom_sf"/>
</dbReference>
<dbReference type="AlphaFoldDB" id="A0A2U8QTT4"/>
<evidence type="ECO:0000313" key="4">
    <source>
        <dbReference type="EMBL" id="AWM13254.1"/>
    </source>
</evidence>
<proteinExistence type="predicted"/>
<accession>A0A2U8QTT4</accession>
<organism evidence="4 5">
    <name type="scientific">Flavobacterium sediminis</name>
    <dbReference type="NCBI Taxonomy" id="2201181"/>
    <lineage>
        <taxon>Bacteria</taxon>
        <taxon>Pseudomonadati</taxon>
        <taxon>Bacteroidota</taxon>
        <taxon>Flavobacteriia</taxon>
        <taxon>Flavobacteriales</taxon>
        <taxon>Flavobacteriaceae</taxon>
        <taxon>Flavobacterium</taxon>
    </lineage>
</organism>